<feature type="chain" id="PRO_5046584286" evidence="2">
    <location>
        <begin position="23"/>
        <end position="217"/>
    </location>
</feature>
<evidence type="ECO:0000256" key="2">
    <source>
        <dbReference type="SAM" id="SignalP"/>
    </source>
</evidence>
<geneLocation type="plasmid" evidence="3">
    <name>unnamed</name>
</geneLocation>
<keyword evidence="1" id="KW-0472">Membrane</keyword>
<feature type="transmembrane region" description="Helical" evidence="1">
    <location>
        <begin position="63"/>
        <end position="84"/>
    </location>
</feature>
<dbReference type="Pfam" id="PF06197">
    <property type="entry name" value="DUF998"/>
    <property type="match status" value="1"/>
</dbReference>
<keyword evidence="2" id="KW-0732">Signal</keyword>
<dbReference type="EMBL" id="JAKXMK010000002">
    <property type="protein sequence ID" value="MCH6164410.1"/>
    <property type="molecule type" value="Genomic_DNA"/>
</dbReference>
<feature type="transmembrane region" description="Helical" evidence="1">
    <location>
        <begin position="119"/>
        <end position="142"/>
    </location>
</feature>
<keyword evidence="1" id="KW-0812">Transmembrane</keyword>
<sequence length="217" mass="22836">MVGGAAWALAAVQFAVAHVAVAAAWNPAYNWSRNHIGDLANTQCGLFSVPNGEPIYVCSPLHAVMNASFVLNGVLVIVGALLLWKHWPTGWLADTATVLWVMLGFGKILVGLAPENTNIGLHLIGCLNVQLGALGILLLSMVLFRSDPVLSRIGMVLAAIGLFGTVMGTIGEYAGTSLYLGLGSGGMQRVASYPILVWLIVIGVVIAVRGLRNPLRV</sequence>
<dbReference type="Proteomes" id="UP001299970">
    <property type="component" value="Unassembled WGS sequence"/>
</dbReference>
<reference evidence="3 4" key="1">
    <citation type="submission" date="2022-03" db="EMBL/GenBank/DDBJ databases">
        <title>Pseudonocardia alaer sp. nov., a novel actinomycete isolated from reed forest soil.</title>
        <authorList>
            <person name="Wang L."/>
        </authorList>
    </citation>
    <scope>NUCLEOTIDE SEQUENCE [LARGE SCALE GENOMIC DNA]</scope>
    <source>
        <strain evidence="3 4">Y-16303</strain>
        <plasmid evidence="3">unnamed</plasmid>
    </source>
</reference>
<feature type="transmembrane region" description="Helical" evidence="1">
    <location>
        <begin position="91"/>
        <end position="113"/>
    </location>
</feature>
<evidence type="ECO:0000313" key="3">
    <source>
        <dbReference type="EMBL" id="MCH6164410.1"/>
    </source>
</evidence>
<evidence type="ECO:0000313" key="4">
    <source>
        <dbReference type="Proteomes" id="UP001299970"/>
    </source>
</evidence>
<accession>A0ABS9T7C7</accession>
<keyword evidence="4" id="KW-1185">Reference proteome</keyword>
<keyword evidence="1" id="KW-1133">Transmembrane helix</keyword>
<gene>
    <name evidence="3" type="ORF">MMF94_01845</name>
</gene>
<feature type="transmembrane region" description="Helical" evidence="1">
    <location>
        <begin position="149"/>
        <end position="170"/>
    </location>
</feature>
<proteinExistence type="predicted"/>
<comment type="caution">
    <text evidence="3">The sequence shown here is derived from an EMBL/GenBank/DDBJ whole genome shotgun (WGS) entry which is preliminary data.</text>
</comment>
<dbReference type="RefSeq" id="WP_241034609.1">
    <property type="nucleotide sequence ID" value="NZ_BAAAJF010000034.1"/>
</dbReference>
<feature type="transmembrane region" description="Helical" evidence="1">
    <location>
        <begin position="190"/>
        <end position="211"/>
    </location>
</feature>
<dbReference type="InterPro" id="IPR009339">
    <property type="entry name" value="DUF998"/>
</dbReference>
<feature type="signal peptide" evidence="2">
    <location>
        <begin position="1"/>
        <end position="22"/>
    </location>
</feature>
<keyword evidence="3" id="KW-0614">Plasmid</keyword>
<evidence type="ECO:0000256" key="1">
    <source>
        <dbReference type="SAM" id="Phobius"/>
    </source>
</evidence>
<protein>
    <submittedName>
        <fullName evidence="3">DUF998 domain-containing protein</fullName>
    </submittedName>
</protein>
<organism evidence="3 4">
    <name type="scientific">Pseudonocardia alaniniphila</name>
    <dbReference type="NCBI Taxonomy" id="75291"/>
    <lineage>
        <taxon>Bacteria</taxon>
        <taxon>Bacillati</taxon>
        <taxon>Actinomycetota</taxon>
        <taxon>Actinomycetes</taxon>
        <taxon>Pseudonocardiales</taxon>
        <taxon>Pseudonocardiaceae</taxon>
        <taxon>Pseudonocardia</taxon>
    </lineage>
</organism>
<name>A0ABS9T7C7_9PSEU</name>